<evidence type="ECO:0000313" key="2">
    <source>
        <dbReference type="Proteomes" id="UP000198856"/>
    </source>
</evidence>
<dbReference type="Proteomes" id="UP000198856">
    <property type="component" value="Unassembled WGS sequence"/>
</dbReference>
<keyword evidence="2" id="KW-1185">Reference proteome</keyword>
<reference evidence="1 2" key="1">
    <citation type="submission" date="2016-10" db="EMBL/GenBank/DDBJ databases">
        <authorList>
            <person name="de Groot N.N."/>
        </authorList>
    </citation>
    <scope>NUCLEOTIDE SEQUENCE [LARGE SCALE GENOMIC DNA]</scope>
    <source>
        <strain evidence="1 2">IBRC-M10015</strain>
    </source>
</reference>
<dbReference type="OrthoDB" id="239492at2157"/>
<sequence>MGLADIAAGIEVTDTQDARGVATVDDTDATLAERLEPFASALPCSVTAAATVLERYAACGSVGAAGRAADVAPMTAAKTLYLLGESVSPATPLQRDVLADWHAGDLSRREAIELTGLSETEFALAAYVETHDPIEEACAAVEGVLAGQALDETEPLADAVGDERGF</sequence>
<dbReference type="RefSeq" id="WP_092702071.1">
    <property type="nucleotide sequence ID" value="NZ_FNFC01000007.1"/>
</dbReference>
<protein>
    <submittedName>
        <fullName evidence="1">Uncharacterized protein</fullName>
    </submittedName>
</protein>
<name>A0A1G8VSF0_9EURY</name>
<proteinExistence type="predicted"/>
<dbReference type="Pfam" id="PF25257">
    <property type="entry name" value="DUF7858"/>
    <property type="match status" value="1"/>
</dbReference>
<evidence type="ECO:0000313" key="1">
    <source>
        <dbReference type="EMBL" id="SDJ69011.1"/>
    </source>
</evidence>
<dbReference type="AlphaFoldDB" id="A0A1G8VSF0"/>
<dbReference type="EMBL" id="FNFC01000007">
    <property type="protein sequence ID" value="SDJ69011.1"/>
    <property type="molecule type" value="Genomic_DNA"/>
</dbReference>
<accession>A0A1G8VSF0</accession>
<gene>
    <name evidence="1" type="ORF">SAMN05216226_107135</name>
</gene>
<dbReference type="InterPro" id="IPR057180">
    <property type="entry name" value="DUF7858"/>
</dbReference>
<organism evidence="1 2">
    <name type="scientific">Halovenus aranensis</name>
    <dbReference type="NCBI Taxonomy" id="890420"/>
    <lineage>
        <taxon>Archaea</taxon>
        <taxon>Methanobacteriati</taxon>
        <taxon>Methanobacteriota</taxon>
        <taxon>Stenosarchaea group</taxon>
        <taxon>Halobacteria</taxon>
        <taxon>Halobacteriales</taxon>
        <taxon>Haloarculaceae</taxon>
        <taxon>Halovenus</taxon>
    </lineage>
</organism>